<name>A0A8E0QWD2_9EURO</name>
<evidence type="ECO:0000256" key="1">
    <source>
        <dbReference type="SAM" id="MobiDB-lite"/>
    </source>
</evidence>
<accession>A0A8E0QWD2</accession>
<protein>
    <submittedName>
        <fullName evidence="2">Uncharacterized protein</fullName>
    </submittedName>
</protein>
<feature type="compositionally biased region" description="Polar residues" evidence="1">
    <location>
        <begin position="1"/>
        <end position="10"/>
    </location>
</feature>
<evidence type="ECO:0000313" key="2">
    <source>
        <dbReference type="EMBL" id="GIC92454.1"/>
    </source>
</evidence>
<dbReference type="EMBL" id="BBXM02000007">
    <property type="protein sequence ID" value="GIC92454.1"/>
    <property type="molecule type" value="Genomic_DNA"/>
</dbReference>
<dbReference type="Proteomes" id="UP000036893">
    <property type="component" value="Unassembled WGS sequence"/>
</dbReference>
<proteinExistence type="predicted"/>
<reference evidence="2" key="1">
    <citation type="journal article" date="2015" name="Genome Announc.">
        <title>Draft Genome Sequence of the Pathogenic Filamentous Fungus Aspergillus udagawae Strain IFM 46973T.</title>
        <authorList>
            <person name="Kusuya Y."/>
            <person name="Takahashi-Nakaguchi A."/>
            <person name="Takahashi H."/>
            <person name="Yaguchi T."/>
        </authorList>
    </citation>
    <scope>NUCLEOTIDE SEQUENCE</scope>
    <source>
        <strain evidence="2">IFM 46973</strain>
    </source>
</reference>
<sequence>MPNYTLSGSQLEKLDNSRRAQRNPRKYLQERCRIILLPHLEAAVERFEEARTVAGTYELGSGTAKVKDMYHPSKMETRRLIAWSDHTITFINPEGQRRNLLAVVVAKERWGDAYNPLLAHIALYLYARHQSSTHNNTAYCADCMHYAMSVDAKIRHAEQDGAENVRGNRQFFRYAVDVTCRGGLFVDKRCLDFRRGFLGDPARYMIEVGEPYEACRGIGACR</sequence>
<comment type="caution">
    <text evidence="2">The sequence shown here is derived from an EMBL/GenBank/DDBJ whole genome shotgun (WGS) entry which is preliminary data.</text>
</comment>
<dbReference type="GeneID" id="66996397"/>
<gene>
    <name evidence="2" type="ORF">Aud_008920</name>
</gene>
<feature type="region of interest" description="Disordered" evidence="1">
    <location>
        <begin position="1"/>
        <end position="22"/>
    </location>
</feature>
<reference evidence="2" key="2">
    <citation type="submission" date="2021-01" db="EMBL/GenBank/DDBJ databases">
        <title>Pan-genome distribution and transcriptional activeness of fungal secondary metabolism genes in Aspergillus section Fumigati.</title>
        <authorList>
            <person name="Takahashi H."/>
            <person name="Umemura M."/>
            <person name="Ninomiya A."/>
            <person name="Kusuya Y."/>
            <person name="Urayama S."/>
            <person name="Shimizu M."/>
            <person name="Watanabe A."/>
            <person name="Kamei K."/>
            <person name="Yaguchi T."/>
            <person name="Hagiwara D."/>
        </authorList>
    </citation>
    <scope>NUCLEOTIDE SEQUENCE</scope>
    <source>
        <strain evidence="2">IFM 46973</strain>
    </source>
</reference>
<dbReference type="RefSeq" id="XP_043149720.1">
    <property type="nucleotide sequence ID" value="XM_043293785.1"/>
</dbReference>
<dbReference type="AlphaFoldDB" id="A0A8E0QWD2"/>
<organism evidence="2 3">
    <name type="scientific">Aspergillus udagawae</name>
    <dbReference type="NCBI Taxonomy" id="91492"/>
    <lineage>
        <taxon>Eukaryota</taxon>
        <taxon>Fungi</taxon>
        <taxon>Dikarya</taxon>
        <taxon>Ascomycota</taxon>
        <taxon>Pezizomycotina</taxon>
        <taxon>Eurotiomycetes</taxon>
        <taxon>Eurotiomycetidae</taxon>
        <taxon>Eurotiales</taxon>
        <taxon>Aspergillaceae</taxon>
        <taxon>Aspergillus</taxon>
        <taxon>Aspergillus subgen. Fumigati</taxon>
    </lineage>
</organism>
<evidence type="ECO:0000313" key="3">
    <source>
        <dbReference type="Proteomes" id="UP000036893"/>
    </source>
</evidence>